<name>A0A9Q8UQJ8_PASFU</name>
<reference evidence="2" key="1">
    <citation type="submission" date="2021-12" db="EMBL/GenBank/DDBJ databases">
        <authorList>
            <person name="Zaccaron A."/>
            <person name="Stergiopoulos I."/>
        </authorList>
    </citation>
    <scope>NUCLEOTIDE SEQUENCE</scope>
    <source>
        <strain evidence="2">Race5_Kim</strain>
    </source>
</reference>
<dbReference type="OrthoDB" id="3835600at2759"/>
<dbReference type="Proteomes" id="UP000756132">
    <property type="component" value="Chromosome 6"/>
</dbReference>
<reference evidence="2" key="2">
    <citation type="journal article" date="2022" name="Microb. Genom.">
        <title>A chromosome-scale genome assembly of the tomato pathogen Cladosporium fulvum reveals a compartmentalized genome architecture and the presence of a dispensable chromosome.</title>
        <authorList>
            <person name="Zaccaron A.Z."/>
            <person name="Chen L.H."/>
            <person name="Samaras A."/>
            <person name="Stergiopoulos I."/>
        </authorList>
    </citation>
    <scope>NUCLEOTIDE SEQUENCE</scope>
    <source>
        <strain evidence="2">Race5_Kim</strain>
    </source>
</reference>
<dbReference type="RefSeq" id="XP_047763215.1">
    <property type="nucleotide sequence ID" value="XM_047906730.1"/>
</dbReference>
<dbReference type="EMBL" id="CP090168">
    <property type="protein sequence ID" value="UJO18849.1"/>
    <property type="molecule type" value="Genomic_DNA"/>
</dbReference>
<evidence type="ECO:0000256" key="1">
    <source>
        <dbReference type="SAM" id="MobiDB-lite"/>
    </source>
</evidence>
<dbReference type="AlphaFoldDB" id="A0A9Q8UQJ8"/>
<feature type="compositionally biased region" description="Acidic residues" evidence="1">
    <location>
        <begin position="1"/>
        <end position="14"/>
    </location>
</feature>
<feature type="compositionally biased region" description="Basic and acidic residues" evidence="1">
    <location>
        <begin position="63"/>
        <end position="72"/>
    </location>
</feature>
<dbReference type="GeneID" id="71987460"/>
<organism evidence="2 3">
    <name type="scientific">Passalora fulva</name>
    <name type="common">Tomato leaf mold</name>
    <name type="synonym">Cladosporium fulvum</name>
    <dbReference type="NCBI Taxonomy" id="5499"/>
    <lineage>
        <taxon>Eukaryota</taxon>
        <taxon>Fungi</taxon>
        <taxon>Dikarya</taxon>
        <taxon>Ascomycota</taxon>
        <taxon>Pezizomycotina</taxon>
        <taxon>Dothideomycetes</taxon>
        <taxon>Dothideomycetidae</taxon>
        <taxon>Mycosphaerellales</taxon>
        <taxon>Mycosphaerellaceae</taxon>
        <taxon>Fulvia</taxon>
    </lineage>
</organism>
<proteinExistence type="predicted"/>
<accession>A0A9Q8UQJ8</accession>
<evidence type="ECO:0000313" key="3">
    <source>
        <dbReference type="Proteomes" id="UP000756132"/>
    </source>
</evidence>
<dbReference type="KEGG" id="ffu:CLAFUR5_07582"/>
<feature type="region of interest" description="Disordered" evidence="1">
    <location>
        <begin position="51"/>
        <end position="96"/>
    </location>
</feature>
<feature type="region of interest" description="Disordered" evidence="1">
    <location>
        <begin position="1"/>
        <end position="30"/>
    </location>
</feature>
<protein>
    <submittedName>
        <fullName evidence="2">Uncharacterized protein</fullName>
    </submittedName>
</protein>
<sequence length="165" mass="18908">MDWSETDEDNEDDGSQAGSDAFRDTAQSIGEDEVGEAWTYRYLLRKAKKTISSTGEVQKQKMQRGEQRRRQDDEDTDGGEDHGRYEEDTESETVSELPRLRTQFRSIRDRKPGGLNVGLLRNAFLLIDQDSIDSLITNPAALAWGSPEEYRGYLRVRVQQEVNNF</sequence>
<keyword evidence="3" id="KW-1185">Reference proteome</keyword>
<gene>
    <name evidence="2" type="ORF">CLAFUR5_07582</name>
</gene>
<evidence type="ECO:0000313" key="2">
    <source>
        <dbReference type="EMBL" id="UJO18849.1"/>
    </source>
</evidence>